<dbReference type="Pfam" id="PF15246">
    <property type="entry name" value="NCKAP5"/>
    <property type="match status" value="1"/>
</dbReference>
<evidence type="ECO:0000313" key="5">
    <source>
        <dbReference type="Proteomes" id="UP000008225"/>
    </source>
</evidence>
<feature type="compositionally biased region" description="Basic and acidic residues" evidence="2">
    <location>
        <begin position="1521"/>
        <end position="1534"/>
    </location>
</feature>
<feature type="compositionally biased region" description="Basic and acidic residues" evidence="2">
    <location>
        <begin position="1217"/>
        <end position="1226"/>
    </location>
</feature>
<feature type="region of interest" description="Disordered" evidence="2">
    <location>
        <begin position="330"/>
        <end position="349"/>
    </location>
</feature>
<gene>
    <name evidence="4" type="primary">NCKAP5</name>
</gene>
<dbReference type="PANTHER" id="PTHR21740">
    <property type="entry name" value="NCK-ASSOCIATED PROTEIN 5"/>
    <property type="match status" value="1"/>
</dbReference>
<feature type="compositionally biased region" description="Low complexity" evidence="2">
    <location>
        <begin position="1322"/>
        <end position="1342"/>
    </location>
</feature>
<feature type="compositionally biased region" description="Low complexity" evidence="2">
    <location>
        <begin position="1154"/>
        <end position="1164"/>
    </location>
</feature>
<keyword evidence="1" id="KW-0175">Coiled coil</keyword>
<reference evidence="4" key="3">
    <citation type="submission" date="2025-09" db="UniProtKB">
        <authorList>
            <consortium name="Ensembl"/>
        </authorList>
    </citation>
    <scope>IDENTIFICATION</scope>
</reference>
<feature type="region of interest" description="Disordered" evidence="2">
    <location>
        <begin position="1699"/>
        <end position="1850"/>
    </location>
</feature>
<feature type="compositionally biased region" description="Polar residues" evidence="2">
    <location>
        <begin position="729"/>
        <end position="747"/>
    </location>
</feature>
<feature type="compositionally biased region" description="Polar residues" evidence="2">
    <location>
        <begin position="956"/>
        <end position="966"/>
    </location>
</feature>
<evidence type="ECO:0000256" key="1">
    <source>
        <dbReference type="SAM" id="Coils"/>
    </source>
</evidence>
<feature type="compositionally biased region" description="Polar residues" evidence="2">
    <location>
        <begin position="1039"/>
        <end position="1048"/>
    </location>
</feature>
<organism evidence="4 5">
    <name type="scientific">Callithrix jacchus</name>
    <name type="common">White-tufted-ear marmoset</name>
    <name type="synonym">Simia Jacchus</name>
    <dbReference type="NCBI Taxonomy" id="9483"/>
    <lineage>
        <taxon>Eukaryota</taxon>
        <taxon>Metazoa</taxon>
        <taxon>Chordata</taxon>
        <taxon>Craniata</taxon>
        <taxon>Vertebrata</taxon>
        <taxon>Euteleostomi</taxon>
        <taxon>Mammalia</taxon>
        <taxon>Eutheria</taxon>
        <taxon>Euarchontoglires</taxon>
        <taxon>Primates</taxon>
        <taxon>Haplorrhini</taxon>
        <taxon>Platyrrhini</taxon>
        <taxon>Cebidae</taxon>
        <taxon>Callitrichinae</taxon>
        <taxon>Callithrix</taxon>
        <taxon>Callithrix</taxon>
    </lineage>
</organism>
<protein>
    <submittedName>
        <fullName evidence="4">NCK associated protein 5</fullName>
    </submittedName>
</protein>
<feature type="compositionally biased region" description="Basic and acidic residues" evidence="2">
    <location>
        <begin position="713"/>
        <end position="724"/>
    </location>
</feature>
<feature type="region of interest" description="Disordered" evidence="2">
    <location>
        <begin position="1872"/>
        <end position="1908"/>
    </location>
</feature>
<sequence>MQEYMDSNKYIEHLLTQLEEQHRSLWREKLAVARLQREVAQRTSEGAMHEKLIHELEEERHLRLQSEKRLQEVTLESERNRIQMRGLQQQFSRMEETVRNLLQSQGSPEQKKEDTVNIMVYQEKLSEEERKHKEALEDLHMMVDEDSRSESSSTDEGKEKTKLLLERLKALEAENSALALENENQREQYERCLDEVANQVVQALLTQKDLREECVKLKTRVFDLEQQNRTLSILFQQRVRPTSDLLLQKLHSRLLGLSSGDLLSEVERSRSLTQSRTDAELHEHQLNTKSALKCPGLGAVIPGHLCPRNTYSSSSELSLSSTCSEYSSGSSYTWHDGKNLRKRQSSQNWDKRLSIDSSLPSGFASPTNELPPTRIKESHILEGLRKLQKRKVLLEPPSLITKWGYKDCMNSNEGIYSPGIKSSSVKEYPPCKAADLGSPCKEPHKTFVYDLDSHDDAGDDSTLALLQAVPNQSYRPHARKLTHSVSDSLFGWEMNRKHFLEGTTSVYPRERPEKLTSCASSCPLESKLCPSVQAPQVQREPQGQGHSRVALHLQLSDTDDNETLDELHIESSDEKSPSDVSLAADTDKSVENLDVLVGFGKSLFESPDEEEKQVPIASETRPKTFSFIKQQRVVKRTSSEECVTVIFDAEDGEPIEFSSHQTGLVTVTRNEISINSAPTGPKAEHTELLPQGIACLQPGAAARDYTFFKRSEEDTEKNIPKDNVDNVPKVSTESFSSRTVTQNSQQQKLVKPMHTVSCQSNSRSSAPVGIYQKQNLTKIPARGKSSPQKSKLMEAEATALLPSSGLVTLEKPPALAPGKLTRFMKTETPGPLFELRPDPHIPKHPAQLPHSSRMPSRRDWVQYPKSQTPGSRSRPDIDSNDSGEPPTRDEHCGSGLEAGAKSPSPPPPPGRSISLLSRPSCDYSLAPSSTKSETRLPSEIARTSFKSPLLKGTSAPVISSNQATTEVQRKKPSVAFKKPVFTHPMPSPEAVIQTRCPAHAPSSPFTVMALGLPKVSPKRGVPKTSPRQTLGAPQMDAGLQTSRNSPSTHEPLEITPSKSVSPVRKGQLNDRASTSPKPSYLGVNESPSSQVSSPSSLSSPSKSHNSSHGCQSAHEKGLKTRLPVGLKVLIKSPQLLRKSSTVPGKHEKDSLNEASKSSVAVNKSKPGDSKSPASVAATAGERNVTILDSQVQDSLAEKLPLETALQESLESSIPGSDGRDGIDNRSMKRSLSSSKPHLKPALGMNGAKARSQSFSTHSGDKPSTPPMEGPGKIRTQIITNTAERGNSLTRQNSSTESSPNKIASAPMSESLPSAGKPLGHPSSRQGSLGSSSSSTSQHGSPSKLPLRVPPKAEGLLNPLEKEDQQAYAQGECPSVAVLGEPDGDCHRCPPTQTGFPEALQSPGRTQHPNTFETSSISKLETSGRHPDASATVTDAVSSEAPLSPTIEEKVMLCIQENVEKGQVQTKPTSVEAKQKPGPSFASWFGFRKSRLPALSSRKMDVSKTKVEKKDAKVLGFGNKQLKPERKKEKKKPELPCEIENELIKDPKSADNPVGGLQSKSNRKTPQDIYNQLKFEPRKRHSPVTCSTKDTFMTELLNRVDKKAAPQTESGSSNASCRNVLKGSSQGSCLTSSSINTQGNHKKNMKIKADMEVSEDSLIKEGNENLQEDEEDAVADSVFQSHIIESNCQMRTLDSGIGTFPLPDSGNRSTERYLCQPDSPEDTEPLLPLQPAFSAASSMRAQTLEREVPSSTDGQRPADSVIVHSASDPIMTARGMQPLQSRLPKPASSGKGSTQKPNEAEPRPQTCSSFGYAEDPMASQLLPDWGSEDAASGTQKLKQLEETKDDPENRLSKISLESFNKFNSNTVILLEKEKNSLNKVEGRKEEKEKNEETSLSSSDRPGVDNLESLSDSLYDSFSSCASQGSNDV</sequence>
<name>A0A8I3WHL4_CALJA</name>
<dbReference type="GO" id="GO:0007019">
    <property type="term" value="P:microtubule depolymerization"/>
    <property type="evidence" value="ECO:0007669"/>
    <property type="project" value="TreeGrafter"/>
</dbReference>
<dbReference type="Ensembl" id="ENSCJAT00000144005.1">
    <property type="protein sequence ID" value="ENSCJAP00000087874.1"/>
    <property type="gene ID" value="ENSCJAG00000014208.5"/>
</dbReference>
<dbReference type="Proteomes" id="UP000008225">
    <property type="component" value="Chromosome 6"/>
</dbReference>
<feature type="region of interest" description="Disordered" evidence="2">
    <location>
        <begin position="829"/>
        <end position="971"/>
    </location>
</feature>
<feature type="domain" description="Nck-associated protein 5 C-terminal" evidence="3">
    <location>
        <begin position="1443"/>
        <end position="1750"/>
    </location>
</feature>
<feature type="compositionally biased region" description="Low complexity" evidence="2">
    <location>
        <begin position="1086"/>
        <end position="1107"/>
    </location>
</feature>
<feature type="compositionally biased region" description="Low complexity" evidence="2">
    <location>
        <begin position="1892"/>
        <end position="1908"/>
    </location>
</feature>
<keyword evidence="5" id="KW-1185">Reference proteome</keyword>
<feature type="region of interest" description="Disordered" evidence="2">
    <location>
        <begin position="713"/>
        <end position="747"/>
    </location>
</feature>
<evidence type="ECO:0000259" key="3">
    <source>
        <dbReference type="Pfam" id="PF15246"/>
    </source>
</evidence>
<dbReference type="GO" id="GO:0001578">
    <property type="term" value="P:microtubule bundle formation"/>
    <property type="evidence" value="ECO:0007669"/>
    <property type="project" value="TreeGrafter"/>
</dbReference>
<proteinExistence type="predicted"/>
<reference evidence="4" key="2">
    <citation type="submission" date="2025-08" db="UniProtKB">
        <authorList>
            <consortium name="Ensembl"/>
        </authorList>
    </citation>
    <scope>IDENTIFICATION</scope>
</reference>
<feature type="compositionally biased region" description="Polar residues" evidence="2">
    <location>
        <begin position="1402"/>
        <end position="1420"/>
    </location>
</feature>
<feature type="region of interest" description="Disordered" evidence="2">
    <location>
        <begin position="1198"/>
        <end position="1441"/>
    </location>
</feature>
<dbReference type="InterPro" id="IPR026163">
    <property type="entry name" value="Nckap5l"/>
</dbReference>
<feature type="compositionally biased region" description="Basic and acidic residues" evidence="2">
    <location>
        <begin position="1872"/>
        <end position="1891"/>
    </location>
</feature>
<dbReference type="PANTHER" id="PTHR21740:SF0">
    <property type="entry name" value="NCK-ASSOCIATED PROTEIN 5"/>
    <property type="match status" value="1"/>
</dbReference>
<feature type="compositionally biased region" description="Basic and acidic residues" evidence="2">
    <location>
        <begin position="1837"/>
        <end position="1850"/>
    </location>
</feature>
<feature type="coiled-coil region" evidence="1">
    <location>
        <begin position="84"/>
        <end position="227"/>
    </location>
</feature>
<feature type="compositionally biased region" description="Polar residues" evidence="2">
    <location>
        <begin position="1276"/>
        <end position="1301"/>
    </location>
</feature>
<feature type="compositionally biased region" description="Low complexity" evidence="2">
    <location>
        <begin position="1623"/>
        <end position="1633"/>
    </location>
</feature>
<feature type="region of interest" description="Disordered" evidence="2">
    <location>
        <begin position="1623"/>
        <end position="1644"/>
    </location>
</feature>
<dbReference type="OMA" id="RRDWAQC"/>
<feature type="compositionally biased region" description="Low complexity" evidence="2">
    <location>
        <begin position="911"/>
        <end position="920"/>
    </location>
</feature>
<evidence type="ECO:0000256" key="2">
    <source>
        <dbReference type="SAM" id="MobiDB-lite"/>
    </source>
</evidence>
<feature type="region of interest" description="Disordered" evidence="2">
    <location>
        <begin position="1014"/>
        <end position="1184"/>
    </location>
</feature>
<dbReference type="GeneTree" id="ENSGT00530000063607"/>
<reference evidence="4 5" key="1">
    <citation type="submission" date="2009-03" db="EMBL/GenBank/DDBJ databases">
        <authorList>
            <person name="Warren W."/>
            <person name="Ye L."/>
            <person name="Minx P."/>
            <person name="Worley K."/>
            <person name="Gibbs R."/>
            <person name="Wilson R.K."/>
        </authorList>
    </citation>
    <scope>NUCLEOTIDE SEQUENCE [LARGE SCALE GENOMIC DNA]</scope>
</reference>
<evidence type="ECO:0000313" key="4">
    <source>
        <dbReference type="Ensembl" id="ENSCJAP00000087874.1"/>
    </source>
</evidence>
<dbReference type="InterPro" id="IPR032769">
    <property type="entry name" value="NCKAP5_C"/>
</dbReference>
<dbReference type="GO" id="GO:0035371">
    <property type="term" value="C:microtubule plus-end"/>
    <property type="evidence" value="ECO:0007669"/>
    <property type="project" value="TreeGrafter"/>
</dbReference>
<feature type="compositionally biased region" description="Polar residues" evidence="2">
    <location>
        <begin position="1205"/>
        <end position="1214"/>
    </location>
</feature>
<feature type="region of interest" description="Disordered" evidence="2">
    <location>
        <begin position="1460"/>
        <end position="1481"/>
    </location>
</feature>
<feature type="region of interest" description="Disordered" evidence="2">
    <location>
        <begin position="1515"/>
        <end position="1586"/>
    </location>
</feature>
<accession>A0A8I3WHL4</accession>